<evidence type="ECO:0000256" key="9">
    <source>
        <dbReference type="ARBA" id="ARBA00023014"/>
    </source>
</evidence>
<dbReference type="PROSITE" id="PS51379">
    <property type="entry name" value="4FE4S_FER_2"/>
    <property type="match status" value="2"/>
</dbReference>
<organism evidence="12 13">
    <name type="scientific">Desulfosarcina widdelii</name>
    <dbReference type="NCBI Taxonomy" id="947919"/>
    <lineage>
        <taxon>Bacteria</taxon>
        <taxon>Pseudomonadati</taxon>
        <taxon>Thermodesulfobacteriota</taxon>
        <taxon>Desulfobacteria</taxon>
        <taxon>Desulfobacterales</taxon>
        <taxon>Desulfosarcinaceae</taxon>
        <taxon>Desulfosarcina</taxon>
    </lineage>
</organism>
<dbReference type="InterPro" id="IPR012839">
    <property type="entry name" value="Organic_radical_activase"/>
</dbReference>
<dbReference type="SFLD" id="SFLDG01118">
    <property type="entry name" value="activating_enzymes__group_2"/>
    <property type="match status" value="1"/>
</dbReference>
<gene>
    <name evidence="12" type="ORF">DSCW_05720</name>
</gene>
<dbReference type="Pfam" id="PF13353">
    <property type="entry name" value="Fer4_12"/>
    <property type="match status" value="1"/>
</dbReference>
<protein>
    <submittedName>
        <fullName evidence="12">Glycyl-radical enzyme activating protein</fullName>
    </submittedName>
</protein>
<dbReference type="AlphaFoldDB" id="A0A5K7YXM2"/>
<dbReference type="PROSITE" id="PS01087">
    <property type="entry name" value="RADICAL_ACTIVATING"/>
    <property type="match status" value="1"/>
</dbReference>
<dbReference type="Proteomes" id="UP000427769">
    <property type="component" value="Chromosome"/>
</dbReference>
<evidence type="ECO:0000256" key="4">
    <source>
        <dbReference type="ARBA" id="ARBA00022485"/>
    </source>
</evidence>
<evidence type="ECO:0000256" key="7">
    <source>
        <dbReference type="ARBA" id="ARBA00023002"/>
    </source>
</evidence>
<feature type="domain" description="4Fe-4S ferredoxin-type" evidence="10">
    <location>
        <begin position="46"/>
        <end position="75"/>
    </location>
</feature>
<dbReference type="RefSeq" id="WP_155302285.1">
    <property type="nucleotide sequence ID" value="NZ_AP021875.1"/>
</dbReference>
<dbReference type="GO" id="GO:0046872">
    <property type="term" value="F:metal ion binding"/>
    <property type="evidence" value="ECO:0007669"/>
    <property type="project" value="UniProtKB-KW"/>
</dbReference>
<dbReference type="Gene3D" id="3.80.30.10">
    <property type="entry name" value="pyruvate-formate lyase- activating enzyme"/>
    <property type="match status" value="1"/>
</dbReference>
<evidence type="ECO:0000256" key="5">
    <source>
        <dbReference type="ARBA" id="ARBA00022691"/>
    </source>
</evidence>
<dbReference type="SUPFAM" id="SSF102114">
    <property type="entry name" value="Radical SAM enzymes"/>
    <property type="match status" value="1"/>
</dbReference>
<feature type="domain" description="4Fe-4S ferredoxin-type" evidence="10">
    <location>
        <begin position="76"/>
        <end position="101"/>
    </location>
</feature>
<dbReference type="PROSITE" id="PS51918">
    <property type="entry name" value="RADICAL_SAM"/>
    <property type="match status" value="1"/>
</dbReference>
<dbReference type="KEGG" id="dwd:DSCW_05720"/>
<sequence length="315" mass="34931">MSNPLVFDIQRYCIHDGPGIRTTVFLKGCPLKCLWCHNPESQNTGLDLRFIVSRCTSCRACVEACPIGAIAEPGFIDRVACDGCGLCAEHCYADALQIAGTEMSAKEIVVLVQKDTIFYRDCGGVTLSGGEPLLKEIFALDVLKKCKDAGITTAVETSGAVKWESIQSVLTYVDHWYYDIKHIDSKKHKALTGISNKRILENFRRLNTLRVGSLTVRIPLVVGYNSEERDLQLLGEWLVKNKFEGEVEVLPYHKNAIGKYEQLGRPYDCPDAKTPDGNILKNVKILFEKLGIKCRTPAIEGQNSVDSRGSMTSNP</sequence>
<comment type="similarity">
    <text evidence="2">Belongs to the organic radical-activating enzymes family.</text>
</comment>
<evidence type="ECO:0000256" key="2">
    <source>
        <dbReference type="ARBA" id="ARBA00009777"/>
    </source>
</evidence>
<name>A0A5K7YXM2_9BACT</name>
<dbReference type="Gene3D" id="3.20.20.70">
    <property type="entry name" value="Aldolase class I"/>
    <property type="match status" value="1"/>
</dbReference>
<dbReference type="InterPro" id="IPR040074">
    <property type="entry name" value="BssD/PflA/YjjW"/>
</dbReference>
<evidence type="ECO:0000256" key="8">
    <source>
        <dbReference type="ARBA" id="ARBA00023004"/>
    </source>
</evidence>
<comment type="cofactor">
    <cofactor evidence="1">
        <name>[4Fe-4S] cluster</name>
        <dbReference type="ChEBI" id="CHEBI:49883"/>
    </cofactor>
</comment>
<keyword evidence="9" id="KW-0411">Iron-sulfur</keyword>
<keyword evidence="4" id="KW-0004">4Fe-4S</keyword>
<dbReference type="PANTHER" id="PTHR30352">
    <property type="entry name" value="PYRUVATE FORMATE-LYASE-ACTIVATING ENZYME"/>
    <property type="match status" value="1"/>
</dbReference>
<dbReference type="InterPro" id="IPR034457">
    <property type="entry name" value="Organic_radical-activating"/>
</dbReference>
<evidence type="ECO:0000256" key="3">
    <source>
        <dbReference type="ARBA" id="ARBA00011245"/>
    </source>
</evidence>
<dbReference type="InterPro" id="IPR007197">
    <property type="entry name" value="rSAM"/>
</dbReference>
<reference evidence="12 13" key="1">
    <citation type="submission" date="2019-11" db="EMBL/GenBank/DDBJ databases">
        <title>Comparative genomics of hydrocarbon-degrading Desulfosarcina strains.</title>
        <authorList>
            <person name="Watanabe M."/>
            <person name="Kojima H."/>
            <person name="Fukui M."/>
        </authorList>
    </citation>
    <scope>NUCLEOTIDE SEQUENCE [LARGE SCALE GENOMIC DNA]</scope>
    <source>
        <strain evidence="12 13">PP31</strain>
    </source>
</reference>
<dbReference type="InterPro" id="IPR013785">
    <property type="entry name" value="Aldolase_TIM"/>
</dbReference>
<dbReference type="GO" id="GO:0051539">
    <property type="term" value="F:4 iron, 4 sulfur cluster binding"/>
    <property type="evidence" value="ECO:0007669"/>
    <property type="project" value="UniProtKB-KW"/>
</dbReference>
<dbReference type="InterPro" id="IPR058240">
    <property type="entry name" value="rSAM_sf"/>
</dbReference>
<dbReference type="SFLD" id="SFLDS00029">
    <property type="entry name" value="Radical_SAM"/>
    <property type="match status" value="1"/>
</dbReference>
<dbReference type="InterPro" id="IPR017900">
    <property type="entry name" value="4Fe4S_Fe_S_CS"/>
</dbReference>
<dbReference type="SFLD" id="SFLDG01066">
    <property type="entry name" value="organic_radical-activating_enz"/>
    <property type="match status" value="1"/>
</dbReference>
<dbReference type="EMBL" id="AP021875">
    <property type="protein sequence ID" value="BBO73155.1"/>
    <property type="molecule type" value="Genomic_DNA"/>
</dbReference>
<feature type="domain" description="Radical SAM core" evidence="11">
    <location>
        <begin position="15"/>
        <end position="293"/>
    </location>
</feature>
<accession>A0A5K7YXM2</accession>
<evidence type="ECO:0000259" key="11">
    <source>
        <dbReference type="PROSITE" id="PS51918"/>
    </source>
</evidence>
<evidence type="ECO:0000313" key="13">
    <source>
        <dbReference type="Proteomes" id="UP000427769"/>
    </source>
</evidence>
<comment type="subunit">
    <text evidence="3">Monomer.</text>
</comment>
<dbReference type="PROSITE" id="PS00198">
    <property type="entry name" value="4FE4S_FER_1"/>
    <property type="match status" value="1"/>
</dbReference>
<dbReference type="Pfam" id="PF00037">
    <property type="entry name" value="Fer4"/>
    <property type="match status" value="1"/>
</dbReference>
<keyword evidence="8" id="KW-0408">Iron</keyword>
<dbReference type="GO" id="GO:0016491">
    <property type="term" value="F:oxidoreductase activity"/>
    <property type="evidence" value="ECO:0007669"/>
    <property type="project" value="UniProtKB-KW"/>
</dbReference>
<dbReference type="PANTHER" id="PTHR30352:SF4">
    <property type="entry name" value="PYRUVATE FORMATE-LYASE 2-ACTIVATING ENZYME"/>
    <property type="match status" value="1"/>
</dbReference>
<keyword evidence="13" id="KW-1185">Reference proteome</keyword>
<keyword evidence="5" id="KW-0949">S-adenosyl-L-methionine</keyword>
<dbReference type="InterPro" id="IPR001989">
    <property type="entry name" value="Radical_activat_CS"/>
</dbReference>
<evidence type="ECO:0000313" key="12">
    <source>
        <dbReference type="EMBL" id="BBO73155.1"/>
    </source>
</evidence>
<evidence type="ECO:0000259" key="10">
    <source>
        <dbReference type="PROSITE" id="PS51379"/>
    </source>
</evidence>
<keyword evidence="6" id="KW-0479">Metal-binding</keyword>
<evidence type="ECO:0000256" key="6">
    <source>
        <dbReference type="ARBA" id="ARBA00022723"/>
    </source>
</evidence>
<dbReference type="OrthoDB" id="9782387at2"/>
<evidence type="ECO:0000256" key="1">
    <source>
        <dbReference type="ARBA" id="ARBA00001966"/>
    </source>
</evidence>
<proteinExistence type="inferred from homology"/>
<dbReference type="NCBIfam" id="TIGR02494">
    <property type="entry name" value="PFLE_PFLC"/>
    <property type="match status" value="1"/>
</dbReference>
<dbReference type="InterPro" id="IPR017896">
    <property type="entry name" value="4Fe4S_Fe-S-bd"/>
</dbReference>
<keyword evidence="7" id="KW-0560">Oxidoreductase</keyword>
<dbReference type="Pfam" id="PF04055">
    <property type="entry name" value="Radical_SAM"/>
    <property type="match status" value="1"/>
</dbReference>
<dbReference type="PIRSF" id="PIRSF000371">
    <property type="entry name" value="PFL_act_enz"/>
    <property type="match status" value="1"/>
</dbReference>
<dbReference type="SUPFAM" id="SSF54862">
    <property type="entry name" value="4Fe-4S ferredoxins"/>
    <property type="match status" value="1"/>
</dbReference>